<reference evidence="1 2" key="1">
    <citation type="journal article" date="2021" name="Hortic Res">
        <title>High-quality reference genome and annotation aids understanding of berry development for evergreen blueberry (Vaccinium darrowii).</title>
        <authorList>
            <person name="Yu J."/>
            <person name="Hulse-Kemp A.M."/>
            <person name="Babiker E."/>
            <person name="Staton M."/>
        </authorList>
    </citation>
    <scope>NUCLEOTIDE SEQUENCE [LARGE SCALE GENOMIC DNA]</scope>
    <source>
        <strain evidence="2">cv. NJ 8807/NJ 8810</strain>
        <tissue evidence="1">Young leaf</tissue>
    </source>
</reference>
<accession>A0ACB7XBQ1</accession>
<sequence length="363" mass="40944">MGKGWSKDGAPQVPEHHKLCIIPHSSDKNSRVTEAITSEVKLPHNYEAIIKHADSPIDNSSTEKLYNQLRGGVFLNQKKKKYWVDEKSNKNCFMLFARDLTITWGADTRYWHWRSIQETSDVVVDVAELLDVSWLDICGRFEMANLSPGTVYEVVFLLMVKDSSSGFEVPVNIKLSLPDGTTQGHKENLLENPWGSWIEIPAGDLRASSEQIGYIQFSLDEHSGRRKKGLIVKGVVIRPKADVFVDVAELLQVCWLEIHGKFEMVNLSPGIVYEVVFLVMLKDSSSGWEVPVNVKLILPDGTTQQHEENLMEKPRGSWIEIPGGEFMTSFEKIGDIQFSLYGYKGGKWKRGLIIKGVGIRPKA</sequence>
<gene>
    <name evidence="1" type="ORF">Vadar_023054</name>
</gene>
<evidence type="ECO:0000313" key="1">
    <source>
        <dbReference type="EMBL" id="KAH7838187.1"/>
    </source>
</evidence>
<dbReference type="Proteomes" id="UP000828048">
    <property type="component" value="Chromosome 6"/>
</dbReference>
<comment type="caution">
    <text evidence="1">The sequence shown here is derived from an EMBL/GenBank/DDBJ whole genome shotgun (WGS) entry which is preliminary data.</text>
</comment>
<organism evidence="1 2">
    <name type="scientific">Vaccinium darrowii</name>
    <dbReference type="NCBI Taxonomy" id="229202"/>
    <lineage>
        <taxon>Eukaryota</taxon>
        <taxon>Viridiplantae</taxon>
        <taxon>Streptophyta</taxon>
        <taxon>Embryophyta</taxon>
        <taxon>Tracheophyta</taxon>
        <taxon>Spermatophyta</taxon>
        <taxon>Magnoliopsida</taxon>
        <taxon>eudicotyledons</taxon>
        <taxon>Gunneridae</taxon>
        <taxon>Pentapetalae</taxon>
        <taxon>asterids</taxon>
        <taxon>Ericales</taxon>
        <taxon>Ericaceae</taxon>
        <taxon>Vaccinioideae</taxon>
        <taxon>Vaccinieae</taxon>
        <taxon>Vaccinium</taxon>
    </lineage>
</organism>
<evidence type="ECO:0000313" key="2">
    <source>
        <dbReference type="Proteomes" id="UP000828048"/>
    </source>
</evidence>
<dbReference type="EMBL" id="CM037156">
    <property type="protein sequence ID" value="KAH7838187.1"/>
    <property type="molecule type" value="Genomic_DNA"/>
</dbReference>
<name>A0ACB7XBQ1_9ERIC</name>
<keyword evidence="2" id="KW-1185">Reference proteome</keyword>
<protein>
    <submittedName>
        <fullName evidence="1">Uncharacterized protein</fullName>
    </submittedName>
</protein>
<proteinExistence type="predicted"/>